<keyword evidence="4" id="KW-1185">Reference proteome</keyword>
<accession>A0ABU5SJ86</accession>
<dbReference type="PANTHER" id="PTHR42754:SF1">
    <property type="entry name" value="LIPOPROTEIN"/>
    <property type="match status" value="1"/>
</dbReference>
<feature type="chain" id="PRO_5046944907" evidence="1">
    <location>
        <begin position="23"/>
        <end position="3934"/>
    </location>
</feature>
<reference evidence="3 4" key="1">
    <citation type="submission" date="2023-12" db="EMBL/GenBank/DDBJ databases">
        <title>Novel species of the genus Arcicella isolated from rivers.</title>
        <authorList>
            <person name="Lu H."/>
        </authorList>
    </citation>
    <scope>NUCLEOTIDE SEQUENCE [LARGE SCALE GENOMIC DNA]</scope>
    <source>
        <strain evidence="3 4">DC25W</strain>
    </source>
</reference>
<dbReference type="RefSeq" id="WP_323258768.1">
    <property type="nucleotide sequence ID" value="NZ_JAYGIM010000009.1"/>
</dbReference>
<gene>
    <name evidence="3" type="ORF">VB798_12290</name>
</gene>
<feature type="domain" description="Secretion system C-terminal sorting" evidence="2">
    <location>
        <begin position="3864"/>
        <end position="3931"/>
    </location>
</feature>
<protein>
    <submittedName>
        <fullName evidence="3">T9SS type A sorting domain-containing protein</fullName>
    </submittedName>
</protein>
<dbReference type="EMBL" id="JAYGIM010000009">
    <property type="protein sequence ID" value="MEA5427362.1"/>
    <property type="molecule type" value="Genomic_DNA"/>
</dbReference>
<organism evidence="3 4">
    <name type="scientific">Arcicella lustrica</name>
    <dbReference type="NCBI Taxonomy" id="2984196"/>
    <lineage>
        <taxon>Bacteria</taxon>
        <taxon>Pseudomonadati</taxon>
        <taxon>Bacteroidota</taxon>
        <taxon>Cytophagia</taxon>
        <taxon>Cytophagales</taxon>
        <taxon>Flectobacillaceae</taxon>
        <taxon>Arcicella</taxon>
    </lineage>
</organism>
<dbReference type="Gene3D" id="2.60.40.10">
    <property type="entry name" value="Immunoglobulins"/>
    <property type="match status" value="1"/>
</dbReference>
<dbReference type="InterPro" id="IPR026444">
    <property type="entry name" value="Secre_tail"/>
</dbReference>
<feature type="signal peptide" evidence="1">
    <location>
        <begin position="1"/>
        <end position="22"/>
    </location>
</feature>
<evidence type="ECO:0000256" key="1">
    <source>
        <dbReference type="SAM" id="SignalP"/>
    </source>
</evidence>
<proteinExistence type="predicted"/>
<dbReference type="NCBIfam" id="TIGR04183">
    <property type="entry name" value="Por_Secre_tail"/>
    <property type="match status" value="1"/>
</dbReference>
<keyword evidence="1" id="KW-0732">Signal</keyword>
<evidence type="ECO:0000259" key="2">
    <source>
        <dbReference type="Pfam" id="PF18962"/>
    </source>
</evidence>
<dbReference type="InterPro" id="IPR013783">
    <property type="entry name" value="Ig-like_fold"/>
</dbReference>
<dbReference type="PANTHER" id="PTHR42754">
    <property type="entry name" value="ENDOGLUCANASE"/>
    <property type="match status" value="1"/>
</dbReference>
<dbReference type="Pfam" id="PF18962">
    <property type="entry name" value="Por_Secre_tail"/>
    <property type="match status" value="1"/>
</dbReference>
<comment type="caution">
    <text evidence="3">The sequence shown here is derived from an EMBL/GenBank/DDBJ whole genome shotgun (WGS) entry which is preliminary data.</text>
</comment>
<evidence type="ECO:0000313" key="4">
    <source>
        <dbReference type="Proteomes" id="UP001302222"/>
    </source>
</evidence>
<evidence type="ECO:0000313" key="3">
    <source>
        <dbReference type="EMBL" id="MEA5427362.1"/>
    </source>
</evidence>
<name>A0ABU5SJ86_9BACT</name>
<sequence length="3934" mass="406947">MKTRIFLSLMLLICFCLSVTQAQNINRVEYFIDQDPGFGKGTALVINPNIVVSGTYSIPLSSMEIPNGLHLLAVRAKDVNNNWSVTSISTFMKDNITSATPLSYISYAEYFIDNDPGFGKGTTVNLEKSSQINNFSFTIPLAQDLPKGVHYLNFRVRDLSGKWSVVAIKPIFKEDSPLEMTLSNIAKVEYFIDKDPGFGKGYDVAFTTGTNINNLSFTANLSGVLSGEHQMFIRVKDTKGNWSSVGLRKFTLCNDATSIKINVPSSTTVCQGQSIQLSVPSGYRYQWQKNGNNIYDAIANTYQVTESGQYQVAIVNNSCLFTSNAVDIVVTAFPEKPSLPVNSVGICAGNSIVLDANGCDGILTWYDGNNIVNKLVSPSVTTNYRATCTKNGCTSEKSDILKVTVNTLLSAPIISSSSNDICQGTTITLTASGCNGIVKWNDDSEGNTLTVKPNNTTTYSAFCKTNNCTSTNTSIIIKVKNTTANQTVINADNQTICNGSTVNLSSSGCTGSILWSTGAITKDITVSPSVNTTYSVICTQNNCIGTSVNAVKISVIPSITALTISAKDVSICKGKSTILSAGFCYGVTQWNNGDIGRSITVSPTISTTYTAVCLNNGCSSSVSNAIKINVSECENTAISITAIEYFIDKDPGLGKGTNVSITNASAITKDFNVSLPSTLSDGIHTLSVRAKDSKGSWTSVAIRPFVKQSLSQSILSTITQLEYFYDKDPGYGKGTQITVAKQNTIDNLNITLPISSSLSDGLHFLTIRAKDSKNSWGVSATKVFLKNVISNVALSNLTQLEYFVDIDPGNGKGIGIPFTSGQTLSNFTFDVSLKNLNLRDGEHFLQLRAKDNKGNWSSVGTKIFQSSNELVSIGSVANSYCNQQTVNIPYTVKGTFESDNEFIVQVSNSDGLFGDYPTEIGRLNSKINASIASSIPNIVGDKYRIRIKSTNPVRYSDSKSIVFKQKPNRPTISNGSAIDFCKGGNVILSASSDEGNIHWSNGLISTQINASKVGEYYAISTLNGCSSDISNIITVTNNVPSPLAPLISSTNAVICSGQTAILRATGCLGTVIWSNGTSGININVSPTITTKYKAICSVQNCISDSSLATTITVLPKPTQPKITVSNVSICAGGSSVLTSSACTGGVLSWTGGLTGNSITVSPTVTKTYKALCTVNGCKSDSSLATSITVISKPTQPKITASNATVCAGSSSILTATACTGGTLTWTGGLTGVSITVSPTVTKTYKALCTVNGCKSDSSLATTITVVPKPIQPIITARNSSICVGGSSVLTATACTNGVLTWTGGLTGNSITISPTATKSYKVLCTINGCKSDSSLATTITILPKPIQPIITASNSSICVGGSSVLTSSACVGGTLTWTSGLTGNSITVSPTSTRSYKALCTINGCKSDSSLATTITVVPKPTQPKITASNSSICVGGSSILTSTACTNGVLTWTGGLTGNSITISPTATKSYKVLCTINGCKSDSSLATTITVVPKPTQPKITASNSSICVGGSSVLTSTACTNGVLTWTGGLTGSSITVSPTVTKTYKVLCTVNGCKSDSSLASTITVTPKPTQPKITASNSSICVGGSSILTSTACTNGTLTWTGGLTGNSITVSPTATKSYKVLCTIGSCKSDSSLATTVTVTSKPIQPKITAINSSICVGENSVLTSTACVGGTLTWTDGLTGSSITISPTVTKTYKVLCTIGGCKSDSSLVTTITVTPKPTQPKITASNSSICVGGSSVLTSTACVGGTLTWTGGLTGNSITVSPTSTKSYKVLCTINGCKSDSSLATTITVVPKPSQPKITASNSSICVGGSSVLTATACTNGTLTWTGGLTGNSITVSPTVTKTYKVLCTVNGCKSDSSLASTITVTPKPTQPKITASNSSICVGGSSILTSTACTNGILTWTGGLTGNSITVLPTATKSYKVLCTIGSCKSDSSLATTINVLPKPTQPKITASNSSICVGGNSVLTSTACTGGTLTWTDGLTGSSITISPTVTKTHKVLCTIGGCKSDSSLVTTITVTPKPTQPKITASNSSICVGGSSVLTSTACVGGTLTWTDGLTGSSITISPTVTKTYKVLCTIGGCKSDSSLVTTITVTPKPTQPKITASNSSICVGGSSVLTSTACVGGTLTWTGGLTGNSITVSPTSTKSYKVLCTINGCKSDSSLATTITVVPKPSQPKITASNSSICVGGSSVLTATACTNGTLTWTGGLTGNSITVSPTATKSYKVLCTIGGCKSDSSLATIITVIPKPTQPKITASNSSVCLGGNSVLTSTACTNGTLAWTSGLTGNSITVSPTTTKSYKVLCTINGCKSDSSLATTITVVPKPTQPKITASNSSICVGGNSVLTSTACVGGILTWTGGLTGSSITVSPTATKFYKVLCTINGCKSDSSLATTITVVPKPTQPKITASNSSICVGGNSVLTSTACVGGILTWTGGLIGSSITVSPTATKFYKVLCTIGSCKSDSSLATAVTVTSKPIQPKITAINSSICVGGNSVLTSTACVGGTLTWTDGLTGSSITVSPTSTRSYRVLCTINGCKSDSSLATTITVVSKPTQPKITASNSSICVGGSSVLTSTACTNGTLAWTGGLTGNSITVSPTATKSYKALCTINGCKSDSSLSTTITVVAKPIQPKITASNSSICVGGNSVLTSTACTGGILTWTGGLTGSSITVSPTATKSYKVLCTINGCKSDSSLATTITVTPKPNAPVISSNVTCTNSVTKQWDKTLKGNGSENIRVMLNLPDGGYIIGGENYSDITSSLDYWLVKTDAKGNKVWEKTFGGTKDENLASMLATADGGYVLLGISNSDISADKSEASRGTNDYWVIKVNANGTKVWDKTFGGNAQDTPKSIVATADGGFILGGQSLSGLSGDKTEASKGTYDYWIVKINANGSKVWDKTFGGDNEEYLSKILIITDGGYLLGGYSSSGISGNKSETSKGASDYWIVKINANGSKVWDKTFGGNSVEYLGDVSTTSDGGFLLAGDSYSGLSGDKTEPSKGDTDYWVVKVNANGLKIWDKTFGGNSTEYFKAIGNTNDGGYILAGYSFSGISGEKSEVSKGNSDYWTVKIDANGVKVWDKAFGGNNQDLLSTIIVTNDEGFLLGGISWSGLSGDKTDVGTQYQLCWIVKASVCNPNNISSSQKPTLTATGCTGTVTWSNGATGNSITVSPSTATTYTATCTVNGCVSTVSNSITVSVTVTKPTTPTITVSNATICPGTNATLTASACTGGTLTWTGGLTGNSITVSPTATKTYKVVCSQNGISSDSSAAVTVTVNPKPTQPKITVSNATVCAGGSAVLSATACSGGTLTWTGGLTGASITVSPTATKSYKAICAINGCKSDSSLATTVNVLAKPNAPTITSKSTTVSSVVKQWEKTYGGNWYDNLSCVVPTQDGGYLLGGNSSSNIISGEKSEDIVGGWIVKINADGNKIWDKAYKDIFLASNGVIGLRTIIPTSDGGFLLGATSINNTGAIDFWLIKIDAIGNRIWDRIFGGIAEDYLVKVISTSDGGFLIGGSSLSTGTNGYLDYLVVKVDVNGNKQWTKFYGGAGHETLSSIIKTSDGGYLLVGDSHSNIGGDKSENSKGLYSSDYWIVKIDANGTKMWDKTLGGDNYDMAPDVVQTADGGFLLGGSSRSSISGDKSENYRGDVGYDDFWIVKLDSKGTKTWDKTFGGIMNDKLIKIMTTPDGGFLLGGSSYSGISLDKSEETQGHWLIKIDANGKKVWDKTFGGIGTDPGIYDISPTSDGGYIFGGSSKSSNRQMDYWIVKIKENKTTTTIFNATGCTGTVTWSNGSTGNSITVSPSTATTYTATCTVNGCVSSVSNSIKVSPDLTTTSTGSMYEAARLDANQSKPDTRIEFKVFPNPATDELNVETDLDGEATFQLYNMIGQQVLESTFVKKTKIPLINLSKGSYFYLIQYQEYRKTGKVLLE</sequence>
<dbReference type="Proteomes" id="UP001302222">
    <property type="component" value="Unassembled WGS sequence"/>
</dbReference>